<dbReference type="EMBL" id="CT573073">
    <property type="protein sequence ID" value="CAJ71391.1"/>
    <property type="molecule type" value="Genomic_DNA"/>
</dbReference>
<dbReference type="RefSeq" id="WP_211436160.1">
    <property type="nucleotide sequence ID" value="NZ_OCTL01000080.1"/>
</dbReference>
<dbReference type="AlphaFoldDB" id="Q1PVZ4"/>
<gene>
    <name evidence="1" type="ORF">kustc0646</name>
</gene>
<organism evidence="1">
    <name type="scientific">Kuenenia stuttgartiensis</name>
    <dbReference type="NCBI Taxonomy" id="174633"/>
    <lineage>
        <taxon>Bacteria</taxon>
        <taxon>Pseudomonadati</taxon>
        <taxon>Planctomycetota</taxon>
        <taxon>Candidatus Brocadiia</taxon>
        <taxon>Candidatus Brocadiales</taxon>
        <taxon>Candidatus Brocadiaceae</taxon>
        <taxon>Candidatus Kuenenia</taxon>
    </lineage>
</organism>
<reference evidence="1" key="2">
    <citation type="submission" date="2006-01" db="EMBL/GenBank/DDBJ databases">
        <authorList>
            <person name="Genoscope"/>
        </authorList>
    </citation>
    <scope>NUCLEOTIDE SEQUENCE</scope>
</reference>
<protein>
    <recommendedName>
        <fullName evidence="2">DUF2281 domain-containing protein</fullName>
    </recommendedName>
</protein>
<reference evidence="1" key="1">
    <citation type="journal article" date="2006" name="Nature">
        <title>Deciphering the evolution and metabolism of an anammox bacterium from a community genome.</title>
        <authorList>
            <person name="Strous M."/>
            <person name="Pelletier E."/>
            <person name="Mangenot S."/>
            <person name="Rattei T."/>
            <person name="Lehner A."/>
            <person name="Taylor M.W."/>
            <person name="Horn M."/>
            <person name="Daims H."/>
            <person name="Bartol-Mavel D."/>
            <person name="Wincker P."/>
            <person name="Barbe V."/>
            <person name="Fonknechten N."/>
            <person name="Vallenet D."/>
            <person name="Segurens B."/>
            <person name="Schenowitz-Truong C."/>
            <person name="Medigue C."/>
            <person name="Collingro A."/>
            <person name="Snel B."/>
            <person name="Dutilh B.E."/>
            <person name="OpDenCamp H.J.M."/>
            <person name="vanDerDrift C."/>
            <person name="Cirpus I."/>
            <person name="vanDePas-Schoonen K.T."/>
            <person name="Harhangi H.R."/>
            <person name="vanNiftrik L."/>
            <person name="Schmid M."/>
            <person name="Keltjens J."/>
            <person name="vanDeVossenberg J."/>
            <person name="Kartal B."/>
            <person name="Meier H."/>
            <person name="Frishman D."/>
            <person name="Huynen M.A."/>
            <person name="Mewes H."/>
            <person name="Weissenbach J."/>
            <person name="Jetten M.S.M."/>
            <person name="Wagner M."/>
            <person name="LePaslier D."/>
        </authorList>
    </citation>
    <scope>NUCLEOTIDE SEQUENCE</scope>
</reference>
<proteinExistence type="predicted"/>
<sequence>MKPTTVIEKKLVEEIKNLPIPQQKKILEVVRLLKVGIEVKHKSNITELRGCGKKIWLGIDAQEYVNKLREEWN</sequence>
<evidence type="ECO:0008006" key="2">
    <source>
        <dbReference type="Google" id="ProtNLM"/>
    </source>
</evidence>
<evidence type="ECO:0000313" key="1">
    <source>
        <dbReference type="EMBL" id="CAJ71391.1"/>
    </source>
</evidence>
<name>Q1PVZ4_KUEST</name>
<accession>Q1PVZ4</accession>